<dbReference type="Proteomes" id="UP000398389">
    <property type="component" value="Unassembled WGS sequence"/>
</dbReference>
<gene>
    <name evidence="2" type="ORF">SAPINGB_P005521</name>
</gene>
<feature type="region of interest" description="Disordered" evidence="1">
    <location>
        <begin position="123"/>
        <end position="206"/>
    </location>
</feature>
<feature type="compositionally biased region" description="Low complexity" evidence="1">
    <location>
        <begin position="134"/>
        <end position="206"/>
    </location>
</feature>
<keyword evidence="3" id="KW-1185">Reference proteome</keyword>
<evidence type="ECO:0000313" key="2">
    <source>
        <dbReference type="EMBL" id="VVT57074.1"/>
    </source>
</evidence>
<evidence type="ECO:0000313" key="3">
    <source>
        <dbReference type="Proteomes" id="UP000398389"/>
    </source>
</evidence>
<dbReference type="GeneID" id="43584335"/>
<organism evidence="2 3">
    <name type="scientific">Magnusiomyces paraingens</name>
    <dbReference type="NCBI Taxonomy" id="2606893"/>
    <lineage>
        <taxon>Eukaryota</taxon>
        <taxon>Fungi</taxon>
        <taxon>Dikarya</taxon>
        <taxon>Ascomycota</taxon>
        <taxon>Saccharomycotina</taxon>
        <taxon>Dipodascomycetes</taxon>
        <taxon>Dipodascales</taxon>
        <taxon>Dipodascaceae</taxon>
        <taxon>Magnusiomyces</taxon>
    </lineage>
</organism>
<reference evidence="2 3" key="1">
    <citation type="submission" date="2019-09" db="EMBL/GenBank/DDBJ databases">
        <authorList>
            <person name="Brejova B."/>
        </authorList>
    </citation>
    <scope>NUCLEOTIDE SEQUENCE [LARGE SCALE GENOMIC DNA]</scope>
</reference>
<sequence>MSAPAIDKINHYLSKANIKFSGPVSSYLLLSRPTPISTTTSDQDSSPKAYVIDHKNIKDVRETSRHVLATVDACAHLCTSIDSDSHLKLLRLQTDASHSLIITVPALCCVGFIHFCGMMKKHAPSSHPRKYHHQQQQQQQQSQQQQQQLPSNGSSSGRPPSSLSRPTSSSAARAAATSRIAAISRSKRPVSSSSQNTHTPSSSSIPLISPTANCAFTFSPIPSFSSNATHRPLVLPPGTPQQIKSRALTEDDIDFIPDTNTLAMLYSSNSMNTPVKLSPEMEYESENTLKLSRDRRVQEMHNHYISASEEEKRLLEAEYFPVLHEYLKANTLPLLNQERWLYEAIDDAL</sequence>
<protein>
    <submittedName>
        <fullName evidence="2">Uncharacterized protein</fullName>
    </submittedName>
</protein>
<dbReference type="RefSeq" id="XP_031856126.1">
    <property type="nucleotide sequence ID" value="XM_032000235.1"/>
</dbReference>
<evidence type="ECO:0000256" key="1">
    <source>
        <dbReference type="SAM" id="MobiDB-lite"/>
    </source>
</evidence>
<dbReference type="EMBL" id="CABVLU010000004">
    <property type="protein sequence ID" value="VVT57074.1"/>
    <property type="molecule type" value="Genomic_DNA"/>
</dbReference>
<proteinExistence type="predicted"/>
<feature type="compositionally biased region" description="Basic residues" evidence="1">
    <location>
        <begin position="123"/>
        <end position="133"/>
    </location>
</feature>
<name>A0A5E8C049_9ASCO</name>
<dbReference type="AlphaFoldDB" id="A0A5E8C049"/>
<accession>A0A5E8C049</accession>